<gene>
    <name evidence="3" type="ORF">V3C41_01265</name>
</gene>
<dbReference type="PANTHER" id="PTHR43205:SF7">
    <property type="entry name" value="PROSTAGLANDIN REDUCTASE 1"/>
    <property type="match status" value="1"/>
</dbReference>
<keyword evidence="1" id="KW-0560">Oxidoreductase</keyword>
<evidence type="ECO:0000256" key="1">
    <source>
        <dbReference type="ARBA" id="ARBA00023002"/>
    </source>
</evidence>
<keyword evidence="4" id="KW-1185">Reference proteome</keyword>
<name>A0ABV0GME0_PAENI</name>
<sequence length="336" mass="34977">MSAVTETREIQLASRPVGRPAQENFRLAAAPLPELAEGQVLVKNQFMSVDPYMRGRMNDVKSYSAPFRLDAALDGGAVGEVIASRSDAHKVGDVVVHQLGWREHAVVDAAATTPVPSGLAPTSAFLGALGMTGLTAYAGLLKVAEFKEGDVVFVSGAAGAVGSMVGQIAKAMGASKVIGSAGSPEKVARLLELGFDAAFNYNDAPVLDQLKDAAGERGIDVYFDNVGGEHLEAALATLTVGGRVAMCGAIAQYNSTEPPVAPRNLAVAIGKQLTLRGFLVGGQRQHAPEFAQKMAGWLADGSVSYDETIVDGLENAPQAFIDLLDGANTGKMLVRL</sequence>
<dbReference type="Gene3D" id="3.90.180.10">
    <property type="entry name" value="Medium-chain alcohol dehydrogenases, catalytic domain"/>
    <property type="match status" value="1"/>
</dbReference>
<dbReference type="InterPro" id="IPR020843">
    <property type="entry name" value="ER"/>
</dbReference>
<dbReference type="InterPro" id="IPR013149">
    <property type="entry name" value="ADH-like_C"/>
</dbReference>
<accession>A0ABV0GME0</accession>
<dbReference type="SUPFAM" id="SSF50129">
    <property type="entry name" value="GroES-like"/>
    <property type="match status" value="2"/>
</dbReference>
<dbReference type="InterPro" id="IPR045010">
    <property type="entry name" value="MDR_fam"/>
</dbReference>
<evidence type="ECO:0000313" key="4">
    <source>
        <dbReference type="Proteomes" id="UP001448614"/>
    </source>
</evidence>
<dbReference type="InterPro" id="IPR036291">
    <property type="entry name" value="NAD(P)-bd_dom_sf"/>
</dbReference>
<dbReference type="PANTHER" id="PTHR43205">
    <property type="entry name" value="PROSTAGLANDIN REDUCTASE"/>
    <property type="match status" value="1"/>
</dbReference>
<dbReference type="InterPro" id="IPR041694">
    <property type="entry name" value="ADH_N_2"/>
</dbReference>
<dbReference type="Pfam" id="PF00107">
    <property type="entry name" value="ADH_zinc_N"/>
    <property type="match status" value="1"/>
</dbReference>
<protein>
    <submittedName>
        <fullName evidence="3">NADP-dependent oxidoreductase</fullName>
    </submittedName>
</protein>
<dbReference type="Proteomes" id="UP001448614">
    <property type="component" value="Unassembled WGS sequence"/>
</dbReference>
<organism evidence="3 4">
    <name type="scientific">Paenarthrobacter nicotinovorans</name>
    <name type="common">Arthrobacter nicotinovorans</name>
    <dbReference type="NCBI Taxonomy" id="29320"/>
    <lineage>
        <taxon>Bacteria</taxon>
        <taxon>Bacillati</taxon>
        <taxon>Actinomycetota</taxon>
        <taxon>Actinomycetes</taxon>
        <taxon>Micrococcales</taxon>
        <taxon>Micrococcaceae</taxon>
        <taxon>Paenarthrobacter</taxon>
    </lineage>
</organism>
<dbReference type="EMBL" id="JBBMFV010000002">
    <property type="protein sequence ID" value="MEO3939694.1"/>
    <property type="molecule type" value="Genomic_DNA"/>
</dbReference>
<dbReference type="SUPFAM" id="SSF51735">
    <property type="entry name" value="NAD(P)-binding Rossmann-fold domains"/>
    <property type="match status" value="1"/>
</dbReference>
<dbReference type="SMART" id="SM00829">
    <property type="entry name" value="PKS_ER"/>
    <property type="match status" value="1"/>
</dbReference>
<dbReference type="CDD" id="cd05288">
    <property type="entry name" value="PGDH"/>
    <property type="match status" value="1"/>
</dbReference>
<dbReference type="RefSeq" id="WP_223944923.1">
    <property type="nucleotide sequence ID" value="NZ_JBBMFV010000002.1"/>
</dbReference>
<feature type="domain" description="Enoyl reductase (ER)" evidence="2">
    <location>
        <begin position="21"/>
        <end position="334"/>
    </location>
</feature>
<reference evidence="3 4" key="1">
    <citation type="journal article" date="2024" name="Appl. Microbiol. Biotechnol.">
        <title>Biosynthetic gene clusters with biotechnological applications in novel Antarctic isolates from Actinomycetota.</title>
        <authorList>
            <person name="Bruna P."/>
            <person name="Nunez-Montero K."/>
            <person name="Contreras M.J."/>
            <person name="Leal K."/>
            <person name="Garcia M."/>
            <person name="Abanto M."/>
            <person name="Barrientos L."/>
        </authorList>
    </citation>
    <scope>NUCLEOTIDE SEQUENCE [LARGE SCALE GENOMIC DNA]</scope>
    <source>
        <strain evidence="3 4">Se16.17</strain>
    </source>
</reference>
<evidence type="ECO:0000259" key="2">
    <source>
        <dbReference type="SMART" id="SM00829"/>
    </source>
</evidence>
<dbReference type="InterPro" id="IPR011032">
    <property type="entry name" value="GroES-like_sf"/>
</dbReference>
<comment type="caution">
    <text evidence="3">The sequence shown here is derived from an EMBL/GenBank/DDBJ whole genome shotgun (WGS) entry which is preliminary data.</text>
</comment>
<proteinExistence type="predicted"/>
<dbReference type="Pfam" id="PF16884">
    <property type="entry name" value="ADH_N_2"/>
    <property type="match status" value="1"/>
</dbReference>
<evidence type="ECO:0000313" key="3">
    <source>
        <dbReference type="EMBL" id="MEO3939694.1"/>
    </source>
</evidence>
<dbReference type="Gene3D" id="3.40.50.720">
    <property type="entry name" value="NAD(P)-binding Rossmann-like Domain"/>
    <property type="match status" value="1"/>
</dbReference>